<dbReference type="EMBL" id="JBHFEH010000004">
    <property type="protein sequence ID" value="KAL2057553.1"/>
    <property type="molecule type" value="Genomic_DNA"/>
</dbReference>
<evidence type="ECO:0000256" key="1">
    <source>
        <dbReference type="SAM" id="MobiDB-lite"/>
    </source>
</evidence>
<comment type="caution">
    <text evidence="2">The sequence shown here is derived from an EMBL/GenBank/DDBJ whole genome shotgun (WGS) entry which is preliminary data.</text>
</comment>
<protein>
    <recommendedName>
        <fullName evidence="4">F-box domain-containing protein</fullName>
    </recommendedName>
</protein>
<gene>
    <name evidence="2" type="ORF">ABVK25_001937</name>
</gene>
<organism evidence="2 3">
    <name type="scientific">Lepraria finkii</name>
    <dbReference type="NCBI Taxonomy" id="1340010"/>
    <lineage>
        <taxon>Eukaryota</taxon>
        <taxon>Fungi</taxon>
        <taxon>Dikarya</taxon>
        <taxon>Ascomycota</taxon>
        <taxon>Pezizomycotina</taxon>
        <taxon>Lecanoromycetes</taxon>
        <taxon>OSLEUM clade</taxon>
        <taxon>Lecanoromycetidae</taxon>
        <taxon>Lecanorales</taxon>
        <taxon>Lecanorineae</taxon>
        <taxon>Stereocaulaceae</taxon>
        <taxon>Lepraria</taxon>
    </lineage>
</organism>
<name>A0ABR4BI99_9LECA</name>
<feature type="region of interest" description="Disordered" evidence="1">
    <location>
        <begin position="1"/>
        <end position="29"/>
    </location>
</feature>
<keyword evidence="3" id="KW-1185">Reference proteome</keyword>
<evidence type="ECO:0008006" key="4">
    <source>
        <dbReference type="Google" id="ProtNLM"/>
    </source>
</evidence>
<reference evidence="2 3" key="1">
    <citation type="submission" date="2024-09" db="EMBL/GenBank/DDBJ databases">
        <title>Rethinking Asexuality: The Enigmatic Case of Functional Sexual Genes in Lepraria (Stereocaulaceae).</title>
        <authorList>
            <person name="Doellman M."/>
            <person name="Sun Y."/>
            <person name="Barcenas-Pena A."/>
            <person name="Lumbsch H.T."/>
            <person name="Grewe F."/>
        </authorList>
    </citation>
    <scope>NUCLEOTIDE SEQUENCE [LARGE SCALE GENOMIC DNA]</scope>
    <source>
        <strain evidence="2 3">Grewe 0041</strain>
    </source>
</reference>
<accession>A0ABR4BI99</accession>
<evidence type="ECO:0000313" key="3">
    <source>
        <dbReference type="Proteomes" id="UP001590951"/>
    </source>
</evidence>
<evidence type="ECO:0000313" key="2">
    <source>
        <dbReference type="EMBL" id="KAL2057553.1"/>
    </source>
</evidence>
<sequence>MTASNSSTSVEHHKFEVSSPAMASSNPSKLLDQLPPRIRAKIFSYITPQEVKLEFLGSDPAKWPKKPSTLPLLQGLPSFADEISIQVFGQTQFNFKSSTFRKGPVVHGCEVALAFLNHIKPANVGHIRMITCDLNWHNKESVNMLLQMLAKLATYPSRNINHVRFEFEAAPGAKRSKKGIVAKTFGFTLKGLVGLKMTIFVLGLSRLPDADEFALRMNRWFQRHHKLASTPVNYFGKLPPEVTRLIYRCLPLEPTYHKIEPAIVDRTVLRTAPTDHGIHVLPSSSFDLLLVNRQMYEEILPVVFSKISFAFVALSTWRHQRKESRDKTDEASWITSIMNGLGGNAKYIKKARIVFEMYSPRSHDYAKQYTPSIKAIMDKIDECFNFQLADGYRTLPNDEIPIVSVIWSDDIRRRCFLIRLPTRGNTELMVEVQTDFSYEAPGSLAYDSQIQVVREGYKHSVNGMRFKIDNFGAIIPA</sequence>
<dbReference type="Proteomes" id="UP001590951">
    <property type="component" value="Unassembled WGS sequence"/>
</dbReference>
<proteinExistence type="predicted"/>